<protein>
    <recommendedName>
        <fullName evidence="1">chitinase</fullName>
        <ecNumber evidence="1">3.2.1.14</ecNumber>
    </recommendedName>
</protein>
<feature type="signal peptide" evidence="5">
    <location>
        <begin position="1"/>
        <end position="21"/>
    </location>
</feature>
<comment type="caution">
    <text evidence="7">The sequence shown here is derived from an EMBL/GenBank/DDBJ whole genome shotgun (WGS) entry which is preliminary data.</text>
</comment>
<accession>A0A4R1L646</accession>
<dbReference type="RefSeq" id="WP_131993404.1">
    <property type="nucleotide sequence ID" value="NZ_SMGK01000002.1"/>
</dbReference>
<reference evidence="7 8" key="1">
    <citation type="submission" date="2019-03" db="EMBL/GenBank/DDBJ databases">
        <title>Genomic Encyclopedia of Type Strains, Phase IV (KMG-IV): sequencing the most valuable type-strain genomes for metagenomic binning, comparative biology and taxonomic classification.</title>
        <authorList>
            <person name="Goeker M."/>
        </authorList>
    </citation>
    <scope>NUCLEOTIDE SEQUENCE [LARGE SCALE GENOMIC DNA]</scope>
    <source>
        <strain evidence="7 8">DSM 103428</strain>
    </source>
</reference>
<dbReference type="InterPro" id="IPR050542">
    <property type="entry name" value="Glycosyl_Hydrlase18_Chitinase"/>
</dbReference>
<dbReference type="EC" id="3.2.1.14" evidence="1"/>
<dbReference type="InterPro" id="IPR001579">
    <property type="entry name" value="Glyco_hydro_18_chit_AS"/>
</dbReference>
<dbReference type="PANTHER" id="PTHR45708">
    <property type="entry name" value="ENDOCHITINASE"/>
    <property type="match status" value="1"/>
</dbReference>
<evidence type="ECO:0000259" key="6">
    <source>
        <dbReference type="PROSITE" id="PS51910"/>
    </source>
</evidence>
<feature type="domain" description="GH18" evidence="6">
    <location>
        <begin position="383"/>
        <end position="702"/>
    </location>
</feature>
<name>A0A4R1L646_9BACT</name>
<evidence type="ECO:0000256" key="3">
    <source>
        <dbReference type="ARBA" id="ARBA00023295"/>
    </source>
</evidence>
<organism evidence="7 8">
    <name type="scientific">Acidipila rosea</name>
    <dbReference type="NCBI Taxonomy" id="768535"/>
    <lineage>
        <taxon>Bacteria</taxon>
        <taxon>Pseudomonadati</taxon>
        <taxon>Acidobacteriota</taxon>
        <taxon>Terriglobia</taxon>
        <taxon>Terriglobales</taxon>
        <taxon>Acidobacteriaceae</taxon>
        <taxon>Acidipila</taxon>
    </lineage>
</organism>
<keyword evidence="3 4" id="KW-0326">Glycosidase</keyword>
<dbReference type="AlphaFoldDB" id="A0A4R1L646"/>
<keyword evidence="5" id="KW-0732">Signal</keyword>
<dbReference type="PANTHER" id="PTHR45708:SF49">
    <property type="entry name" value="ENDOCHITINASE"/>
    <property type="match status" value="1"/>
</dbReference>
<dbReference type="GO" id="GO:0005975">
    <property type="term" value="P:carbohydrate metabolic process"/>
    <property type="evidence" value="ECO:0007669"/>
    <property type="project" value="InterPro"/>
</dbReference>
<keyword evidence="8" id="KW-1185">Reference proteome</keyword>
<dbReference type="PROSITE" id="PS51910">
    <property type="entry name" value="GH18_2"/>
    <property type="match status" value="1"/>
</dbReference>
<dbReference type="InterPro" id="IPR017853">
    <property type="entry name" value="GH"/>
</dbReference>
<evidence type="ECO:0000313" key="7">
    <source>
        <dbReference type="EMBL" id="TCK73615.1"/>
    </source>
</evidence>
<dbReference type="Proteomes" id="UP000295210">
    <property type="component" value="Unassembled WGS sequence"/>
</dbReference>
<dbReference type="EMBL" id="SMGK01000002">
    <property type="protein sequence ID" value="TCK73615.1"/>
    <property type="molecule type" value="Genomic_DNA"/>
</dbReference>
<dbReference type="InterPro" id="IPR001223">
    <property type="entry name" value="Glyco_hydro18_cat"/>
</dbReference>
<dbReference type="SMART" id="SM00636">
    <property type="entry name" value="Glyco_18"/>
    <property type="match status" value="1"/>
</dbReference>
<evidence type="ECO:0000313" key="8">
    <source>
        <dbReference type="Proteomes" id="UP000295210"/>
    </source>
</evidence>
<dbReference type="OrthoDB" id="315328at2"/>
<evidence type="ECO:0000256" key="4">
    <source>
        <dbReference type="RuleBase" id="RU000489"/>
    </source>
</evidence>
<feature type="chain" id="PRO_5020626683" description="chitinase" evidence="5">
    <location>
        <begin position="22"/>
        <end position="706"/>
    </location>
</feature>
<dbReference type="GO" id="GO:0008061">
    <property type="term" value="F:chitin binding"/>
    <property type="evidence" value="ECO:0007669"/>
    <property type="project" value="InterPro"/>
</dbReference>
<proteinExistence type="predicted"/>
<evidence type="ECO:0000256" key="2">
    <source>
        <dbReference type="ARBA" id="ARBA00022801"/>
    </source>
</evidence>
<sequence>MRFKFLCQLLFLALTMQIARAQGTVPTFEHSVGHRSYTLVGSDPAKGATTTIPTVLVPITLSFDAKKLDGKPYQMGAGPDVESVLRSPVFSRFAFTSGGTTQYADAMLRTTFPAASEWHTLLAKPEVKPVTITIPVGYGYVLTSRKDGSSFAVVDVNYLQKALFQQVPKQDGKLIIAMTHNTTYYAVNDATVCCSWGAHGVDSSTGNSFVLASYLKHAPGIVEDRDVQPLTQQLAEFINDPLHDPLLDPALQNRGVHFPGNAFPRWMRPATMRPGDQGRCGGTGVASTYFQLEPTDTNRKNNFPASKAYLVQSDDATYHLQNVALLPWYTGNGDGLGSTYSFPDAKALNEPARPCSARGRQTDASAGMPTAAALPLTGAPNGHKLIGYWTGHGAAGAPFPLHEISPQWDVIIVAFASPVKNAPEGTLRFQLPAGLDAAQFKADIALLRKQGKKVMISLGGGGEYFTLAHASSIPNFTSSVSSIVSEYGFDGIDIDFESPSLTIAAGDTDFTHPTTPSIVNLIAGLRQLHDHFGPGFMISLVPEGTQIPSGYPSYGGQFGSYLPITYAIRDILSFIDVQDYNTPPLEGLDGEIYQAGSVDYHAAMTELVLHGFNVGGDPKQFFPPVPADKVAVGFLTGDATPAVVSHAMDYIITGKAPAGASYKLLKPGGYPGMIGAMFWTIDDDRLANYKFSNVIGPQLHSYPTNR</sequence>
<evidence type="ECO:0000256" key="5">
    <source>
        <dbReference type="SAM" id="SignalP"/>
    </source>
</evidence>
<keyword evidence="2 4" id="KW-0378">Hydrolase</keyword>
<dbReference type="Gene3D" id="3.20.20.80">
    <property type="entry name" value="Glycosidases"/>
    <property type="match status" value="1"/>
</dbReference>
<dbReference type="InterPro" id="IPR011583">
    <property type="entry name" value="Chitinase_II/V-like_cat"/>
</dbReference>
<dbReference type="SUPFAM" id="SSF51445">
    <property type="entry name" value="(Trans)glycosidases"/>
    <property type="match status" value="1"/>
</dbReference>
<dbReference type="Pfam" id="PF00704">
    <property type="entry name" value="Glyco_hydro_18"/>
    <property type="match status" value="1"/>
</dbReference>
<evidence type="ECO:0000256" key="1">
    <source>
        <dbReference type="ARBA" id="ARBA00012729"/>
    </source>
</evidence>
<gene>
    <name evidence="7" type="ORF">C7378_1228</name>
</gene>
<dbReference type="GO" id="GO:0008843">
    <property type="term" value="F:endochitinase activity"/>
    <property type="evidence" value="ECO:0007669"/>
    <property type="project" value="UniProtKB-EC"/>
</dbReference>
<dbReference type="PROSITE" id="PS01095">
    <property type="entry name" value="GH18_1"/>
    <property type="match status" value="1"/>
</dbReference>